<dbReference type="InterPro" id="IPR011322">
    <property type="entry name" value="N-reg_PII-like_a/b"/>
</dbReference>
<proteinExistence type="predicted"/>
<comment type="caution">
    <text evidence="2">The sequence shown here is derived from an EMBL/GenBank/DDBJ whole genome shotgun (WGS) entry which is preliminary data.</text>
</comment>
<dbReference type="InterPro" id="IPR018551">
    <property type="entry name" value="DUF2007"/>
</dbReference>
<dbReference type="Pfam" id="PF09413">
    <property type="entry name" value="DUF2007"/>
    <property type="match status" value="1"/>
</dbReference>
<name>X0VAT7_9ZZZZ</name>
<dbReference type="Gene3D" id="3.30.70.790">
    <property type="entry name" value="UreE, C-terminal domain"/>
    <property type="match status" value="1"/>
</dbReference>
<dbReference type="AlphaFoldDB" id="X0VAT7"/>
<protein>
    <recommendedName>
        <fullName evidence="1">DUF2007 domain-containing protein</fullName>
    </recommendedName>
</protein>
<dbReference type="EMBL" id="BARS01029777">
    <property type="protein sequence ID" value="GAG08437.1"/>
    <property type="molecule type" value="Genomic_DNA"/>
</dbReference>
<feature type="domain" description="DUF2007" evidence="1">
    <location>
        <begin position="1"/>
        <end position="65"/>
    </location>
</feature>
<reference evidence="2" key="1">
    <citation type="journal article" date="2014" name="Front. Microbiol.">
        <title>High frequency of phylogenetically diverse reductive dehalogenase-homologous genes in deep subseafloor sedimentary metagenomes.</title>
        <authorList>
            <person name="Kawai M."/>
            <person name="Futagami T."/>
            <person name="Toyoda A."/>
            <person name="Takaki Y."/>
            <person name="Nishi S."/>
            <person name="Hori S."/>
            <person name="Arai W."/>
            <person name="Tsubouchi T."/>
            <person name="Morono Y."/>
            <person name="Uchiyama I."/>
            <person name="Ito T."/>
            <person name="Fujiyama A."/>
            <person name="Inagaki F."/>
            <person name="Takami H."/>
        </authorList>
    </citation>
    <scope>NUCLEOTIDE SEQUENCE</scope>
    <source>
        <strain evidence="2">Expedition CK06-06</strain>
    </source>
</reference>
<organism evidence="2">
    <name type="scientific">marine sediment metagenome</name>
    <dbReference type="NCBI Taxonomy" id="412755"/>
    <lineage>
        <taxon>unclassified sequences</taxon>
        <taxon>metagenomes</taxon>
        <taxon>ecological metagenomes</taxon>
    </lineage>
</organism>
<accession>X0VAT7</accession>
<gene>
    <name evidence="2" type="ORF">S01H1_46499</name>
</gene>
<evidence type="ECO:0000259" key="1">
    <source>
        <dbReference type="Pfam" id="PF09413"/>
    </source>
</evidence>
<evidence type="ECO:0000313" key="2">
    <source>
        <dbReference type="EMBL" id="GAG08437.1"/>
    </source>
</evidence>
<sequence>MKEIIRTNDPVLISWMIAVLAERDIEAFVLDAHTSVLEGTAGAIPRRLMVIDEDLVPARAAIEAAGGGKELGGG</sequence>
<dbReference type="SUPFAM" id="SSF54913">
    <property type="entry name" value="GlnB-like"/>
    <property type="match status" value="1"/>
</dbReference>